<dbReference type="SUPFAM" id="SSF54427">
    <property type="entry name" value="NTF2-like"/>
    <property type="match status" value="1"/>
</dbReference>
<reference evidence="2" key="1">
    <citation type="journal article" date="2019" name="Int. J. Syst. Evol. Microbiol.">
        <title>The Global Catalogue of Microorganisms (GCM) 10K type strain sequencing project: providing services to taxonomists for standard genome sequencing and annotation.</title>
        <authorList>
            <consortium name="The Broad Institute Genomics Platform"/>
            <consortium name="The Broad Institute Genome Sequencing Center for Infectious Disease"/>
            <person name="Wu L."/>
            <person name="Ma J."/>
        </authorList>
    </citation>
    <scope>NUCLEOTIDE SEQUENCE [LARGE SCALE GENOMIC DNA]</scope>
    <source>
        <strain evidence="2">KCTC 42875</strain>
    </source>
</reference>
<proteinExistence type="predicted"/>
<dbReference type="PROSITE" id="PS51257">
    <property type="entry name" value="PROKAR_LIPOPROTEIN"/>
    <property type="match status" value="1"/>
</dbReference>
<dbReference type="RefSeq" id="WP_386756779.1">
    <property type="nucleotide sequence ID" value="NZ_JBHRXK010000001.1"/>
</dbReference>
<dbReference type="Gene3D" id="3.10.450.50">
    <property type="match status" value="1"/>
</dbReference>
<evidence type="ECO:0000313" key="1">
    <source>
        <dbReference type="EMBL" id="MFC3549536.1"/>
    </source>
</evidence>
<name>A0ABV7RNZ5_9GAMM</name>
<comment type="caution">
    <text evidence="1">The sequence shown here is derived from an EMBL/GenBank/DDBJ whole genome shotgun (WGS) entry which is preliminary data.</text>
</comment>
<protein>
    <submittedName>
        <fullName evidence="1">Nuclear transport factor 2 family protein</fullName>
    </submittedName>
</protein>
<keyword evidence="2" id="KW-1185">Reference proteome</keyword>
<organism evidence="1 2">
    <name type="scientific">Lysobacter cavernae</name>
    <dbReference type="NCBI Taxonomy" id="1685901"/>
    <lineage>
        <taxon>Bacteria</taxon>
        <taxon>Pseudomonadati</taxon>
        <taxon>Pseudomonadota</taxon>
        <taxon>Gammaproteobacteria</taxon>
        <taxon>Lysobacterales</taxon>
        <taxon>Lysobacteraceae</taxon>
        <taxon>Lysobacter</taxon>
    </lineage>
</organism>
<accession>A0ABV7RNZ5</accession>
<evidence type="ECO:0000313" key="2">
    <source>
        <dbReference type="Proteomes" id="UP001595740"/>
    </source>
</evidence>
<dbReference type="EMBL" id="JBHRXK010000001">
    <property type="protein sequence ID" value="MFC3549536.1"/>
    <property type="molecule type" value="Genomic_DNA"/>
</dbReference>
<dbReference type="Proteomes" id="UP001595740">
    <property type="component" value="Unassembled WGS sequence"/>
</dbReference>
<sequence length="146" mass="16203">MRNHRWRPAAVWLLLTLLAIGCARTPPEQRLRETVASVEAAIEQRDASALQEMLATDFVGPESLDRDGARRLAQLLFLRHREIGVTLGPVDVQLQPGHATARLTVAVAVGTGQGLPDAARLYDVETGWREDDGEWRLTSARWTSKL</sequence>
<gene>
    <name evidence="1" type="ORF">ACFOLC_00735</name>
</gene>
<dbReference type="InterPro" id="IPR032710">
    <property type="entry name" value="NTF2-like_dom_sf"/>
</dbReference>